<comment type="caution">
    <text evidence="1">The sequence shown here is derived from an EMBL/GenBank/DDBJ whole genome shotgun (WGS) entry which is preliminary data.</text>
</comment>
<name>A0A251XNJ5_CLAMM</name>
<keyword evidence="2" id="KW-1185">Reference proteome</keyword>
<organism evidence="1 2">
    <name type="scientific">Clavibacter michiganensis subsp. michiganensis</name>
    <dbReference type="NCBI Taxonomy" id="33013"/>
    <lineage>
        <taxon>Bacteria</taxon>
        <taxon>Bacillati</taxon>
        <taxon>Actinomycetota</taxon>
        <taxon>Actinomycetes</taxon>
        <taxon>Micrococcales</taxon>
        <taxon>Microbacteriaceae</taxon>
        <taxon>Clavibacter</taxon>
    </lineage>
</organism>
<gene>
    <name evidence="1" type="ORF">CMMCAS07_06705</name>
</gene>
<dbReference type="EMBL" id="MDHH01000001">
    <property type="protein sequence ID" value="OUE04618.1"/>
    <property type="molecule type" value="Genomic_DNA"/>
</dbReference>
<dbReference type="AlphaFoldDB" id="A0A251XNJ5"/>
<dbReference type="Proteomes" id="UP000195062">
    <property type="component" value="Unassembled WGS sequence"/>
</dbReference>
<evidence type="ECO:0000313" key="2">
    <source>
        <dbReference type="Proteomes" id="UP000195062"/>
    </source>
</evidence>
<protein>
    <submittedName>
        <fullName evidence="1">Uncharacterized protein</fullName>
    </submittedName>
</protein>
<sequence>MSSRAIPASAMRRIHISRTMSAYPYRRRSSVPRSGSGIRPIWW</sequence>
<evidence type="ECO:0000313" key="1">
    <source>
        <dbReference type="EMBL" id="OUE04618.1"/>
    </source>
</evidence>
<accession>A0A251XNJ5</accession>
<reference evidence="1 2" key="1">
    <citation type="submission" date="2016-08" db="EMBL/GenBank/DDBJ databases">
        <title>Genome sequence of Clavibacter michiganensis subsp. michiganensis strain CASJ007.</title>
        <authorList>
            <person name="Thapa S.P."/>
            <person name="Coaker G."/>
        </authorList>
    </citation>
    <scope>NUCLEOTIDE SEQUENCE [LARGE SCALE GENOMIC DNA]</scope>
    <source>
        <strain evidence="1">CASJ007</strain>
    </source>
</reference>
<proteinExistence type="predicted"/>